<comment type="caution">
    <text evidence="7">The sequence shown here is derived from an EMBL/GenBank/DDBJ whole genome shotgun (WGS) entry which is preliminary data.</text>
</comment>
<comment type="function">
    <text evidence="1">Catalyzes the formation of 4-(hydroxymethyl)-2-furancarboxaldehyde phosphate (4-HFC-P) from two molecules of glyceraldehyde-3-P (GA-3-P).</text>
</comment>
<evidence type="ECO:0000313" key="7">
    <source>
        <dbReference type="EMBL" id="SMP50013.1"/>
    </source>
</evidence>
<organism evidence="7 8">
    <name type="scientific">Neorhodopirellula lusitana</name>
    <dbReference type="NCBI Taxonomy" id="445327"/>
    <lineage>
        <taxon>Bacteria</taxon>
        <taxon>Pseudomonadati</taxon>
        <taxon>Planctomycetota</taxon>
        <taxon>Planctomycetia</taxon>
        <taxon>Pirellulales</taxon>
        <taxon>Pirellulaceae</taxon>
        <taxon>Neorhodopirellula</taxon>
    </lineage>
</organism>
<evidence type="ECO:0000256" key="5">
    <source>
        <dbReference type="ARBA" id="ARBA00032523"/>
    </source>
</evidence>
<keyword evidence="3" id="KW-0456">Lyase</keyword>
<keyword evidence="4" id="KW-0704">Schiff base</keyword>
<name>A0ABY1PVD8_9BACT</name>
<evidence type="ECO:0000256" key="1">
    <source>
        <dbReference type="ARBA" id="ARBA00003810"/>
    </source>
</evidence>
<comment type="catalytic activity">
    <reaction evidence="6">
        <text>2 D-glyceraldehyde 3-phosphate = 4-(hydroxymethyl)-2-furancarboxaldehyde phosphate + phosphate + 2 H2O</text>
        <dbReference type="Rhea" id="RHEA:43536"/>
        <dbReference type="ChEBI" id="CHEBI:15377"/>
        <dbReference type="ChEBI" id="CHEBI:43474"/>
        <dbReference type="ChEBI" id="CHEBI:59776"/>
        <dbReference type="ChEBI" id="CHEBI:83407"/>
        <dbReference type="EC" id="4.2.3.153"/>
    </reaction>
</comment>
<keyword evidence="8" id="KW-1185">Reference proteome</keyword>
<dbReference type="RefSeq" id="WP_283431840.1">
    <property type="nucleotide sequence ID" value="NZ_FXUG01000003.1"/>
</dbReference>
<protein>
    <recommendedName>
        <fullName evidence="2">(5-formylfuran-3-yl)methyl phosphate synthase</fullName>
        <ecNumber evidence="2">4.2.3.153</ecNumber>
    </recommendedName>
    <alternativeName>
        <fullName evidence="5">4-(hydroxymethyl)-2-furancarboxaldehyde-phosphate synthase</fullName>
    </alternativeName>
</protein>
<reference evidence="7 8" key="1">
    <citation type="submission" date="2017-05" db="EMBL/GenBank/DDBJ databases">
        <authorList>
            <person name="Varghese N."/>
            <person name="Submissions S."/>
        </authorList>
    </citation>
    <scope>NUCLEOTIDE SEQUENCE [LARGE SCALE GENOMIC DNA]</scope>
    <source>
        <strain evidence="7 8">DSM 25457</strain>
    </source>
</reference>
<evidence type="ECO:0000256" key="2">
    <source>
        <dbReference type="ARBA" id="ARBA00012553"/>
    </source>
</evidence>
<dbReference type="EC" id="4.2.3.153" evidence="2"/>
<dbReference type="EMBL" id="FXUG01000003">
    <property type="protein sequence ID" value="SMP50013.1"/>
    <property type="molecule type" value="Genomic_DNA"/>
</dbReference>
<evidence type="ECO:0000256" key="6">
    <source>
        <dbReference type="ARBA" id="ARBA00047628"/>
    </source>
</evidence>
<evidence type="ECO:0000256" key="3">
    <source>
        <dbReference type="ARBA" id="ARBA00023239"/>
    </source>
</evidence>
<evidence type="ECO:0000256" key="4">
    <source>
        <dbReference type="ARBA" id="ARBA00023270"/>
    </source>
</evidence>
<dbReference type="Proteomes" id="UP001158067">
    <property type="component" value="Unassembled WGS sequence"/>
</dbReference>
<dbReference type="Pfam" id="PF04476">
    <property type="entry name" value="4HFCP_synth"/>
    <property type="match status" value="1"/>
</dbReference>
<proteinExistence type="predicted"/>
<dbReference type="InterPro" id="IPR007565">
    <property type="entry name" value="4HFCP_synth"/>
</dbReference>
<sequence>MNHSYLPRIVRDDVLNGAQGGASPVLLVSVRSIQEAQLAADCGAGVIDFKEPSRGPLAPVAESIWKAAVEASFEATLSAALGEADTAIGLAAQVPAGFRFAKVGPSGAHSTAALAELWEQLQLNPDVELVPVAYADHDAAKCINPHQVLDLVIRQHRSRLLIDTFVKDGRGLLDHIGLDELSQLVQRAREANVWIALAGSLCIADMQEIAGQGCLPDCVGVRGDVCKNSVARTHVTMKPNGLSRDATESGLVLGERRMGRLCRARIEAWLATLGQLV</sequence>
<gene>
    <name evidence="7" type="ORF">SAMN06265222_10324</name>
</gene>
<evidence type="ECO:0000313" key="8">
    <source>
        <dbReference type="Proteomes" id="UP001158067"/>
    </source>
</evidence>
<accession>A0ABY1PVD8</accession>